<protein>
    <submittedName>
        <fullName evidence="5">CoA-binding domain protein</fullName>
    </submittedName>
</protein>
<reference key="2">
    <citation type="submission" date="2011-03" db="EMBL/GenBank/DDBJ databases">
        <title>Complete genome sequence of the thermoacidophilic crenarchaeon Thermoproteus uzoniensis 768-20.</title>
        <authorList>
            <person name="Mardanov A.V."/>
            <person name="Gumerov V.M."/>
            <person name="Beletsky A.V."/>
            <person name="Prokofeva M.I."/>
            <person name="Bonch-Osmolovskaya E.A."/>
            <person name="Ravin N.V."/>
            <person name="Skryabin K.G."/>
        </authorList>
    </citation>
    <scope>NUCLEOTIDE SEQUENCE</scope>
    <source>
        <strain>768-20</strain>
    </source>
</reference>
<dbReference type="InterPro" id="IPR036291">
    <property type="entry name" value="NAD(P)-bd_dom_sf"/>
</dbReference>
<dbReference type="STRING" id="999630.TUZN_1857"/>
<dbReference type="InterPro" id="IPR032875">
    <property type="entry name" value="Succ_CoA_lig_flav_dom"/>
</dbReference>
<dbReference type="Pfam" id="PF19045">
    <property type="entry name" value="Ligase_CoA_2"/>
    <property type="match status" value="1"/>
</dbReference>
<dbReference type="InterPro" id="IPR051538">
    <property type="entry name" value="Acyl-CoA_Synth/Transferase"/>
</dbReference>
<keyword evidence="6" id="KW-1185">Reference proteome</keyword>
<dbReference type="Gene3D" id="3.40.50.720">
    <property type="entry name" value="NAD(P)-binding Rossmann-like Domain"/>
    <property type="match status" value="1"/>
</dbReference>
<dbReference type="InterPro" id="IPR003781">
    <property type="entry name" value="CoA-bd"/>
</dbReference>
<dbReference type="OrthoDB" id="18103at2157"/>
<dbReference type="Gene3D" id="3.40.50.261">
    <property type="entry name" value="Succinyl-CoA synthetase domains"/>
    <property type="match status" value="2"/>
</dbReference>
<evidence type="ECO:0000256" key="1">
    <source>
        <dbReference type="ARBA" id="ARBA00022598"/>
    </source>
</evidence>
<dbReference type="PANTHER" id="PTHR43334:SF2">
    <property type="entry name" value="ACETATE--COA LIGASE [ADP-FORMING]"/>
    <property type="match status" value="1"/>
</dbReference>
<keyword evidence="3" id="KW-0067">ATP-binding</keyword>
<dbReference type="SUPFAM" id="SSF51735">
    <property type="entry name" value="NAD(P)-binding Rossmann-fold domains"/>
    <property type="match status" value="1"/>
</dbReference>
<dbReference type="Proteomes" id="UP000008138">
    <property type="component" value="Chromosome"/>
</dbReference>
<dbReference type="Pfam" id="PF13607">
    <property type="entry name" value="Succ_CoA_lig"/>
    <property type="match status" value="1"/>
</dbReference>
<dbReference type="Pfam" id="PF13380">
    <property type="entry name" value="CoA_binding_2"/>
    <property type="match status" value="1"/>
</dbReference>
<dbReference type="EMBL" id="CP002590">
    <property type="protein sequence ID" value="AEA13317.1"/>
    <property type="molecule type" value="Genomic_DNA"/>
</dbReference>
<evidence type="ECO:0000259" key="4">
    <source>
        <dbReference type="SMART" id="SM00881"/>
    </source>
</evidence>
<feature type="domain" description="CoA-binding" evidence="4">
    <location>
        <begin position="6"/>
        <end position="104"/>
    </location>
</feature>
<sequence length="463" mass="49611">MTLQALISPGSVAVIGASAKPRTIGYTISAQLIKRFRGRVYLVNPNYGEGVIEGRTVKFYRSVLDIEDEVDMAVVAVPAKAVPGVLEEAGRKGVKVAVIVSGGFAEAGNAELEAEVARVAGVYGVRVLGPNCVGVYNAEVGLDTMFLPEEKAARPAGGPIAFISQSGAVMTAILDWAAAEGIGIGLAVNVGNRADIGEGEILGLLRRLDYVKVAALYIEGFRRRREVEEFLRSAKEFSRDKPVLVYKAGRGADSARAAKSHTAALAGNYEYYKALFRQAGAIEAEDLLDLFDMAQALALLPLPKGPNTLVVTSSGGIGVQATDFLLEQGLKVPKTPQALEEELRRVLPPLASLGNPIDLTGGATNEDFANALERALDYFDMVLVAALIHPPGLDERLADYIIESTRRGKPIVVVSIGNSPAVKELERRLKGKVPVYNSPRRAARALWALYRYSEIKRGRSTPT</sequence>
<dbReference type="SMART" id="SM00881">
    <property type="entry name" value="CoA_binding"/>
    <property type="match status" value="1"/>
</dbReference>
<accession>F2L405</accession>
<keyword evidence="1" id="KW-0436">Ligase</keyword>
<dbReference type="GO" id="GO:0043758">
    <property type="term" value="F:acetate-CoA ligase (ADP-forming) activity"/>
    <property type="evidence" value="ECO:0007669"/>
    <property type="project" value="InterPro"/>
</dbReference>
<evidence type="ECO:0000313" key="6">
    <source>
        <dbReference type="Proteomes" id="UP000008138"/>
    </source>
</evidence>
<gene>
    <name evidence="5" type="ordered locus">TUZN_1857</name>
</gene>
<dbReference type="RefSeq" id="WP_013680652.1">
    <property type="nucleotide sequence ID" value="NC_015315.1"/>
</dbReference>
<dbReference type="InterPro" id="IPR016102">
    <property type="entry name" value="Succinyl-CoA_synth-like"/>
</dbReference>
<reference evidence="5 6" key="1">
    <citation type="journal article" date="2011" name="J. Bacteriol.">
        <title>Complete genome sequence of the thermoacidophilic crenarchaeon Thermoproteus uzoniensis 768-20.</title>
        <authorList>
            <person name="Mardanov A.V."/>
            <person name="Gumerov V.M."/>
            <person name="Beletsky A.V."/>
            <person name="Prokofeva M.I."/>
            <person name="Bonch-Osmolovskaya E.A."/>
            <person name="Ravin N.V."/>
            <person name="Skryabin K.G."/>
        </authorList>
    </citation>
    <scope>NUCLEOTIDE SEQUENCE [LARGE SCALE GENOMIC DNA]</scope>
    <source>
        <strain evidence="5 6">768-20</strain>
    </source>
</reference>
<dbReference type="GO" id="GO:0005524">
    <property type="term" value="F:ATP binding"/>
    <property type="evidence" value="ECO:0007669"/>
    <property type="project" value="UniProtKB-KW"/>
</dbReference>
<name>F2L405_THEU7</name>
<organism evidence="5 6">
    <name type="scientific">Thermoproteus uzoniensis (strain 768-20)</name>
    <dbReference type="NCBI Taxonomy" id="999630"/>
    <lineage>
        <taxon>Archaea</taxon>
        <taxon>Thermoproteota</taxon>
        <taxon>Thermoprotei</taxon>
        <taxon>Thermoproteales</taxon>
        <taxon>Thermoproteaceae</taxon>
        <taxon>Thermoproteus</taxon>
    </lineage>
</organism>
<dbReference type="KEGG" id="tuz:TUZN_1857"/>
<dbReference type="PANTHER" id="PTHR43334">
    <property type="entry name" value="ACETATE--COA LIGASE [ADP-FORMING]"/>
    <property type="match status" value="1"/>
</dbReference>
<dbReference type="SUPFAM" id="SSF52210">
    <property type="entry name" value="Succinyl-CoA synthetase domains"/>
    <property type="match status" value="2"/>
</dbReference>
<keyword evidence="2" id="KW-0547">Nucleotide-binding</keyword>
<dbReference type="InterPro" id="IPR043938">
    <property type="entry name" value="Ligase_CoA_dom"/>
</dbReference>
<dbReference type="eggNOG" id="arCOG01340">
    <property type="taxonomic scope" value="Archaea"/>
</dbReference>
<evidence type="ECO:0000313" key="5">
    <source>
        <dbReference type="EMBL" id="AEA13317.1"/>
    </source>
</evidence>
<evidence type="ECO:0000256" key="3">
    <source>
        <dbReference type="ARBA" id="ARBA00022840"/>
    </source>
</evidence>
<dbReference type="AlphaFoldDB" id="F2L405"/>
<dbReference type="GeneID" id="10361370"/>
<evidence type="ECO:0000256" key="2">
    <source>
        <dbReference type="ARBA" id="ARBA00022741"/>
    </source>
</evidence>
<proteinExistence type="predicted"/>
<dbReference type="HOGENOM" id="CLU_007415_2_3_2"/>